<dbReference type="InterPro" id="IPR002867">
    <property type="entry name" value="IBR_dom"/>
</dbReference>
<evidence type="ECO:0000256" key="15">
    <source>
        <dbReference type="PROSITE-ProRule" id="PRU00175"/>
    </source>
</evidence>
<comment type="similarity">
    <text evidence="3">Belongs to the RBR family.</text>
</comment>
<evidence type="ECO:0000256" key="7">
    <source>
        <dbReference type="ARBA" id="ARBA00022737"/>
    </source>
</evidence>
<evidence type="ECO:0000256" key="11">
    <source>
        <dbReference type="ARBA" id="ARBA00023043"/>
    </source>
</evidence>
<dbReference type="InterPro" id="IPR001841">
    <property type="entry name" value="Znf_RING"/>
</dbReference>
<keyword evidence="11 14" id="KW-0040">ANK repeat</keyword>
<dbReference type="SMART" id="SM00647">
    <property type="entry name" value="IBR"/>
    <property type="match status" value="2"/>
</dbReference>
<dbReference type="PANTHER" id="PTHR11685">
    <property type="entry name" value="RBR FAMILY RING FINGER AND IBR DOMAIN-CONTAINING"/>
    <property type="match status" value="1"/>
</dbReference>
<dbReference type="GO" id="GO:0061630">
    <property type="term" value="F:ubiquitin protein ligase activity"/>
    <property type="evidence" value="ECO:0007669"/>
    <property type="project" value="UniProtKB-EC"/>
</dbReference>
<dbReference type="AlphaFoldDB" id="A0A553PZY6"/>
<evidence type="ECO:0000259" key="18">
    <source>
        <dbReference type="PROSITE" id="PS51873"/>
    </source>
</evidence>
<dbReference type="Gene3D" id="1.20.120.1750">
    <property type="match status" value="1"/>
</dbReference>
<dbReference type="InterPro" id="IPR036770">
    <property type="entry name" value="Ankyrin_rpt-contain_sf"/>
</dbReference>
<evidence type="ECO:0000256" key="10">
    <source>
        <dbReference type="ARBA" id="ARBA00022833"/>
    </source>
</evidence>
<organism evidence="19 20">
    <name type="scientific">Danionella cerebrum</name>
    <dbReference type="NCBI Taxonomy" id="2873325"/>
    <lineage>
        <taxon>Eukaryota</taxon>
        <taxon>Metazoa</taxon>
        <taxon>Chordata</taxon>
        <taxon>Craniata</taxon>
        <taxon>Vertebrata</taxon>
        <taxon>Euteleostomi</taxon>
        <taxon>Actinopterygii</taxon>
        <taxon>Neopterygii</taxon>
        <taxon>Teleostei</taxon>
        <taxon>Ostariophysi</taxon>
        <taxon>Cypriniformes</taxon>
        <taxon>Danionidae</taxon>
        <taxon>Danioninae</taxon>
        <taxon>Danionella</taxon>
    </lineage>
</organism>
<evidence type="ECO:0000256" key="6">
    <source>
        <dbReference type="ARBA" id="ARBA00022723"/>
    </source>
</evidence>
<comment type="function">
    <text evidence="2">Might act as an E3 ubiquitin-protein ligase, or as part of E3 complex, which accepts ubiquitin from specific E2 ubiquitin-conjugating enzymes and then transfers it to substrates.</text>
</comment>
<dbReference type="InterPro" id="IPR002110">
    <property type="entry name" value="Ankyrin_rpt"/>
</dbReference>
<keyword evidence="5" id="KW-0808">Transferase</keyword>
<sequence>MKSGCQQVGGASSTPAMGNTATKFRKALISGDEGLAYQLYESSQQFKESLEPNASCFLFSKDGNPNKCNVRNETALHQLCMGPEILLDEGALHHRIAHHLEDEQRRFECLRMMLRWTGAKLDRGEYEKANINATDNRKSTCLHYAAAAGMKTCVELLVRNDADLFVENDERETPCDCAEKHHHQDLAFSLEAQMVFSQVPGAQEIEAEYDALDRREPYEGLKLQDLRRLKDMLIVETSDMLQAPLFTAEALLRAHADWDREKLLEDWMCNAEECCQRSGVQMPAPPPSGYNAWDTLPSPRTPRTTRSSITSPDEISLLSPAEGLPLCGICMCAISVFEDPVDMSCGHEFCRACWEGFLNVKIQEGEAHNIFCPAFECFQLVPVEVIEGVVSKEMDKRYLQFDIKRAVRLTRPSSDASNPLSFLLLKAPAVDCGKGHLFCWECLGDAHEPCDCETWKMWLQKVSEMKPEELAGVSEAYEDAANCLWLLTNSKPCANCKSPIQKNEGCNHMQCAKCKYDFCWICLEEWKKHSSSTGGYYRCTRYEVIQQVEEQSKEMTVEAEKKHKSFQELDCFMHYYTRFKNHEHSYKLEERLLKTAKEKMEQLSRAFIRREGSQPDTAFIEDGVCELLKTRRILKCSYPYSFFLEPKSTKKEIFELMQTDLEMVTEDLAQKVNRPYLRTPRHKIISAMCLVRQKRHEFLASVARGVAPNDSPEAPRRSFAGRTWDWEYLGFASPEEYSEFQFRRRHRPRRRGELLRLHSLRSNTPEPPEPLPNAAETLEGGTATRLGTNTAHDSLDEDDPNMLLAIQLSLQESRLAQDPETLLPPSAPSVGASGSSLLTRLDSVPPTADLPTMSSAELLELGDSLMRLGDCSPFSVDSYPDALGTAFTPSDPECLDTSSNANLLGNIMAWFHDMNPQNIALIPSATTEGQEQDEAVFGPAHALEEEPEIGSQNERTEGLVSLLSELECVEDAGILDLEVDSDCLAACADHTSSVCAESNAEMQVNEPSVEWEQEVHLV</sequence>
<dbReference type="InterPro" id="IPR031127">
    <property type="entry name" value="E3_UB_ligase_RBR"/>
</dbReference>
<dbReference type="CDD" id="cd20346">
    <property type="entry name" value="BRcat_RBR_ANKIB1"/>
    <property type="match status" value="1"/>
</dbReference>
<feature type="region of interest" description="Disordered" evidence="16">
    <location>
        <begin position="756"/>
        <end position="776"/>
    </location>
</feature>
<dbReference type="GO" id="GO:0016567">
    <property type="term" value="P:protein ubiquitination"/>
    <property type="evidence" value="ECO:0007669"/>
    <property type="project" value="InterPro"/>
</dbReference>
<feature type="compositionally biased region" description="Low complexity" evidence="16">
    <location>
        <begin position="297"/>
        <end position="312"/>
    </location>
</feature>
<dbReference type="PROSITE" id="PS50089">
    <property type="entry name" value="ZF_RING_2"/>
    <property type="match status" value="1"/>
</dbReference>
<dbReference type="PROSITE" id="PS50088">
    <property type="entry name" value="ANK_REPEAT"/>
    <property type="match status" value="1"/>
</dbReference>
<evidence type="ECO:0000256" key="14">
    <source>
        <dbReference type="PROSITE-ProRule" id="PRU00023"/>
    </source>
</evidence>
<comment type="catalytic activity">
    <reaction evidence="1">
        <text>[E2 ubiquitin-conjugating enzyme]-S-ubiquitinyl-L-cysteine + [acceptor protein]-L-lysine = [E2 ubiquitin-conjugating enzyme]-L-cysteine + [acceptor protein]-N(6)-ubiquitinyl-L-lysine.</text>
        <dbReference type="EC" id="2.3.2.31"/>
    </reaction>
</comment>
<dbReference type="CDD" id="cd16774">
    <property type="entry name" value="RING-HC_RBR_ANKIB1"/>
    <property type="match status" value="1"/>
</dbReference>
<dbReference type="SUPFAM" id="SSF57850">
    <property type="entry name" value="RING/U-box"/>
    <property type="match status" value="2"/>
</dbReference>
<proteinExistence type="inferred from homology"/>
<keyword evidence="10" id="KW-0862">Zinc</keyword>
<dbReference type="Pfam" id="PF22191">
    <property type="entry name" value="IBR_1"/>
    <property type="match status" value="1"/>
</dbReference>
<evidence type="ECO:0000256" key="1">
    <source>
        <dbReference type="ARBA" id="ARBA00001798"/>
    </source>
</evidence>
<gene>
    <name evidence="19" type="ORF">DNTS_032513</name>
</gene>
<dbReference type="InterPro" id="IPR013083">
    <property type="entry name" value="Znf_RING/FYVE/PHD"/>
</dbReference>
<dbReference type="Pfam" id="PF19422">
    <property type="entry name" value="Ariadne"/>
    <property type="match status" value="1"/>
</dbReference>
<evidence type="ECO:0000256" key="16">
    <source>
        <dbReference type="SAM" id="MobiDB-lite"/>
    </source>
</evidence>
<feature type="domain" description="RING-type" evidence="18">
    <location>
        <begin position="323"/>
        <end position="543"/>
    </location>
</feature>
<evidence type="ECO:0000256" key="4">
    <source>
        <dbReference type="ARBA" id="ARBA00012251"/>
    </source>
</evidence>
<dbReference type="InterPro" id="IPR047564">
    <property type="entry name" value="Rcat_RBR_ANKIB1"/>
</dbReference>
<evidence type="ECO:0000256" key="13">
    <source>
        <dbReference type="ARBA" id="ARBA00069741"/>
    </source>
</evidence>
<dbReference type="InterPro" id="IPR045840">
    <property type="entry name" value="Ariadne"/>
</dbReference>
<dbReference type="Gene3D" id="3.30.40.10">
    <property type="entry name" value="Zinc/RING finger domain, C3HC4 (zinc finger)"/>
    <property type="match status" value="1"/>
</dbReference>
<keyword evidence="8 15" id="KW-0863">Zinc-finger</keyword>
<evidence type="ECO:0000256" key="8">
    <source>
        <dbReference type="ARBA" id="ARBA00022771"/>
    </source>
</evidence>
<dbReference type="SUPFAM" id="SSF48403">
    <property type="entry name" value="Ankyrin repeat"/>
    <property type="match status" value="1"/>
</dbReference>
<evidence type="ECO:0000256" key="3">
    <source>
        <dbReference type="ARBA" id="ARBA00008278"/>
    </source>
</evidence>
<evidence type="ECO:0000313" key="19">
    <source>
        <dbReference type="EMBL" id="TRY83247.1"/>
    </source>
</evidence>
<keyword evidence="20" id="KW-1185">Reference proteome</keyword>
<keyword evidence="12" id="KW-0175">Coiled coil</keyword>
<dbReference type="STRING" id="623744.A0A553PZY6"/>
<evidence type="ECO:0000313" key="20">
    <source>
        <dbReference type="Proteomes" id="UP000316079"/>
    </source>
</evidence>
<evidence type="ECO:0000256" key="9">
    <source>
        <dbReference type="ARBA" id="ARBA00022786"/>
    </source>
</evidence>
<comment type="caution">
    <text evidence="19">The sequence shown here is derived from an EMBL/GenBank/DDBJ whole genome shotgun (WGS) entry which is preliminary data.</text>
</comment>
<keyword evidence="6" id="KW-0479">Metal-binding</keyword>
<name>A0A553PZY6_9TELE</name>
<dbReference type="InterPro" id="IPR044066">
    <property type="entry name" value="TRIAD_supradom"/>
</dbReference>
<dbReference type="SMART" id="SM00248">
    <property type="entry name" value="ANK"/>
    <property type="match status" value="1"/>
</dbReference>
<accession>A0A553PZY6</accession>
<feature type="region of interest" description="Disordered" evidence="16">
    <location>
        <begin position="291"/>
        <end position="312"/>
    </location>
</feature>
<evidence type="ECO:0000259" key="17">
    <source>
        <dbReference type="PROSITE" id="PS50089"/>
    </source>
</evidence>
<feature type="domain" description="RING-type" evidence="17">
    <location>
        <begin position="327"/>
        <end position="373"/>
    </location>
</feature>
<keyword evidence="9" id="KW-0833">Ubl conjugation pathway</keyword>
<dbReference type="Gene3D" id="1.25.40.20">
    <property type="entry name" value="Ankyrin repeat-containing domain"/>
    <property type="match status" value="1"/>
</dbReference>
<dbReference type="FunFam" id="1.20.120.1750:FF:000003">
    <property type="entry name" value="RBR-type E3 ubiquitin transferase"/>
    <property type="match status" value="1"/>
</dbReference>
<evidence type="ECO:0000256" key="12">
    <source>
        <dbReference type="ARBA" id="ARBA00023054"/>
    </source>
</evidence>
<dbReference type="OrthoDB" id="69641at2759"/>
<dbReference type="InterPro" id="IPR047563">
    <property type="entry name" value="RING-HC_RBR_ANKIB1"/>
</dbReference>
<dbReference type="CDD" id="cd20361">
    <property type="entry name" value="Rcat_RBR_ANKIB1"/>
    <property type="match status" value="1"/>
</dbReference>
<dbReference type="PROSITE" id="PS51873">
    <property type="entry name" value="TRIAD"/>
    <property type="match status" value="1"/>
</dbReference>
<dbReference type="FunFam" id="3.30.40.10:FF:000129">
    <property type="entry name" value="RBR-type E3 ubiquitin transferase"/>
    <property type="match status" value="1"/>
</dbReference>
<protein>
    <recommendedName>
        <fullName evidence="13">Ankyrin repeat and IBR domain-containing protein 1</fullName>
        <ecNumber evidence="4">2.3.2.31</ecNumber>
    </recommendedName>
</protein>
<evidence type="ECO:0000256" key="5">
    <source>
        <dbReference type="ARBA" id="ARBA00022679"/>
    </source>
</evidence>
<dbReference type="Proteomes" id="UP000316079">
    <property type="component" value="Unassembled WGS sequence"/>
</dbReference>
<evidence type="ECO:0000256" key="2">
    <source>
        <dbReference type="ARBA" id="ARBA00003976"/>
    </source>
</evidence>
<dbReference type="EC" id="2.3.2.31" evidence="4"/>
<keyword evidence="7" id="KW-0677">Repeat</keyword>
<dbReference type="FunFam" id="1.25.40.20:FF:000040">
    <property type="entry name" value="RBR-type E3 ubiquitin transferase"/>
    <property type="match status" value="1"/>
</dbReference>
<dbReference type="EMBL" id="SRMA01026484">
    <property type="protein sequence ID" value="TRY83247.1"/>
    <property type="molecule type" value="Genomic_DNA"/>
</dbReference>
<reference evidence="19 20" key="1">
    <citation type="journal article" date="2019" name="Sci. Data">
        <title>Hybrid genome assembly and annotation of Danionella translucida.</title>
        <authorList>
            <person name="Kadobianskyi M."/>
            <person name="Schulze L."/>
            <person name="Schuelke M."/>
            <person name="Judkewitz B."/>
        </authorList>
    </citation>
    <scope>NUCLEOTIDE SEQUENCE [LARGE SCALE GENOMIC DNA]</scope>
    <source>
        <strain evidence="19 20">Bolton</strain>
    </source>
</reference>
<feature type="repeat" description="ANK" evidence="14">
    <location>
        <begin position="137"/>
        <end position="169"/>
    </location>
</feature>
<dbReference type="GO" id="GO:0008270">
    <property type="term" value="F:zinc ion binding"/>
    <property type="evidence" value="ECO:0007669"/>
    <property type="project" value="UniProtKB-KW"/>
</dbReference>